<keyword evidence="4" id="KW-1185">Reference proteome</keyword>
<feature type="modified residue" description="4-aspartylphosphate" evidence="1">
    <location>
        <position position="54"/>
    </location>
</feature>
<accession>A0A2G1QSS8</accession>
<dbReference type="RefSeq" id="WP_099302817.1">
    <property type="nucleotide sequence ID" value="NZ_PDVP01000001.1"/>
</dbReference>
<dbReference type="Gene3D" id="3.40.50.2300">
    <property type="match status" value="1"/>
</dbReference>
<dbReference type="OrthoDB" id="8018153at2"/>
<gene>
    <name evidence="3" type="ORF">CSC94_00910</name>
</gene>
<dbReference type="SUPFAM" id="SSF52172">
    <property type="entry name" value="CheY-like"/>
    <property type="match status" value="1"/>
</dbReference>
<organism evidence="3 4">
    <name type="scientific">Zhengella mangrovi</name>
    <dbReference type="NCBI Taxonomy" id="1982044"/>
    <lineage>
        <taxon>Bacteria</taxon>
        <taxon>Pseudomonadati</taxon>
        <taxon>Pseudomonadota</taxon>
        <taxon>Alphaproteobacteria</taxon>
        <taxon>Hyphomicrobiales</taxon>
        <taxon>Notoacmeibacteraceae</taxon>
        <taxon>Zhengella</taxon>
    </lineage>
</organism>
<keyword evidence="1" id="KW-0597">Phosphoprotein</keyword>
<sequence>MHKPTLLIVEDDAWLAMDAATQAETAGYAVILAQSVAEAQRILLLEDVDGAILDFNLPDGVVTPVAHALRAAGLPFFLVSGASLEAIEQTGLDNPPLLNKPVDYLKAMALLMRDSEAPARQSRMAG</sequence>
<dbReference type="InterPro" id="IPR011006">
    <property type="entry name" value="CheY-like_superfamily"/>
</dbReference>
<feature type="domain" description="Response regulatory" evidence="2">
    <location>
        <begin position="5"/>
        <end position="126"/>
    </location>
</feature>
<reference evidence="3 4" key="1">
    <citation type="submission" date="2017-10" db="EMBL/GenBank/DDBJ databases">
        <title>Sedimentibacterium mangrovi gen. nov., sp. nov., a novel member of family Phyllobacteriacea isolated from mangrove sediment.</title>
        <authorList>
            <person name="Liao H."/>
            <person name="Tian Y."/>
        </authorList>
    </citation>
    <scope>NUCLEOTIDE SEQUENCE [LARGE SCALE GENOMIC DNA]</scope>
    <source>
        <strain evidence="3 4">X9-2-2</strain>
    </source>
</reference>
<dbReference type="InterPro" id="IPR001789">
    <property type="entry name" value="Sig_transdc_resp-reg_receiver"/>
</dbReference>
<dbReference type="Proteomes" id="UP000221168">
    <property type="component" value="Unassembled WGS sequence"/>
</dbReference>
<dbReference type="GO" id="GO:0000160">
    <property type="term" value="P:phosphorelay signal transduction system"/>
    <property type="evidence" value="ECO:0007669"/>
    <property type="project" value="InterPro"/>
</dbReference>
<name>A0A2G1QSS8_9HYPH</name>
<protein>
    <submittedName>
        <fullName evidence="3">Response regulator</fullName>
    </submittedName>
</protein>
<comment type="caution">
    <text evidence="3">The sequence shown here is derived from an EMBL/GenBank/DDBJ whole genome shotgun (WGS) entry which is preliminary data.</text>
</comment>
<evidence type="ECO:0000313" key="4">
    <source>
        <dbReference type="Proteomes" id="UP000221168"/>
    </source>
</evidence>
<dbReference type="EMBL" id="PDVP01000001">
    <property type="protein sequence ID" value="PHP68597.1"/>
    <property type="molecule type" value="Genomic_DNA"/>
</dbReference>
<evidence type="ECO:0000313" key="3">
    <source>
        <dbReference type="EMBL" id="PHP68597.1"/>
    </source>
</evidence>
<evidence type="ECO:0000259" key="2">
    <source>
        <dbReference type="PROSITE" id="PS50110"/>
    </source>
</evidence>
<proteinExistence type="predicted"/>
<evidence type="ECO:0000256" key="1">
    <source>
        <dbReference type="PROSITE-ProRule" id="PRU00169"/>
    </source>
</evidence>
<dbReference type="PROSITE" id="PS50110">
    <property type="entry name" value="RESPONSE_REGULATORY"/>
    <property type="match status" value="1"/>
</dbReference>
<dbReference type="AlphaFoldDB" id="A0A2G1QSS8"/>